<evidence type="ECO:0000313" key="3">
    <source>
        <dbReference type="EMBL" id="RJG16732.1"/>
    </source>
</evidence>
<feature type="region of interest" description="Disordered" evidence="1">
    <location>
        <begin position="968"/>
        <end position="1012"/>
    </location>
</feature>
<accession>A0A418XVG7</accession>
<gene>
    <name evidence="3" type="ORF">D4A39_12975</name>
</gene>
<evidence type="ECO:0000256" key="1">
    <source>
        <dbReference type="SAM" id="MobiDB-lite"/>
    </source>
</evidence>
<dbReference type="SMART" id="SM00912">
    <property type="entry name" value="Haemagg_act"/>
    <property type="match status" value="1"/>
</dbReference>
<sequence>MHHSMPSSDRPASVFRRGLVYGLSLLLIWQPMLLAAEPITPTHSTQGRPTLDQAANGVPVVNIQNPNGSGLSQNFYNDLNVGPKGVILNNSQQLTQTQLGGYIEGNPNLHNGSASLILNEVIGSNPSNLNGYIEVGGKRADVIVANPNGITCNGCGFINTRHATLTTGESIVEEGYLQGFDVQGGQILIGESGLNGSNTDRFDLIARSVQVAGELHANELNVVTGQQTVDHSTLTTSNMTSDGNKPAFAIDSTALGGMYANRIRLIANEDGVGVRLDAPVAAQSGNLLLSAEGRVTFSDASAKGNMQVASHEAIQLQGRTVAGESMRFASESLTVESEQVSAKFVDVVSAEVRVNEGSALYATDSLSLTGANLNNLGEVAGKNVSIELEGKLENHGDLLADHAISVSTEDVVNTGTVRAGQNLGVTAETQVLNAGEIVAGESAVLNSVAGQIENRGLVTAEQDLAVSGSSISNESGAVLRAQNMLHIAATNRVDNAGNIVGKERLSVSAQDVINQRAVEAINGDGVLGSEQFLDIDAERLSNESGALIGSGGNMELLVSDALVNTSSSIQALGSIYIGAGYPEMTEGMTEEENQDALDAAKNNLVKNDQGEIVTRDGDITIFTRHLDNSREIHLSKDDNVTAEDLMEANWLALQDDDPLNDIIRLMADNAEMSKDDWAFVFDPKVYSLPLYSSAADERFRFVDFWLSNYTDYLNSSFGAGLTVNDVDEIRKVLVGNKEYIAGNPRLPGYYEYSGYSESSPINVGGAKNPLAETMWIISRVTQIIKGIDPQKYSQLLGKVKARMAGHIGTLNVWQSTCGRNRGDWRSGGESCDNNYVKYYQFGPDRYDDVIDSEYDRNPSLISSGKDLVIYGDTIDNRFSTLASVGDIHLQGDTLLNESFRLQRHFNVRWGWKHWHNYKHNPDPGWRPSQYTNYVERTVDLLDEDGNPTVIYSVIAAGGNVTGSLKDKIENAERTRDDEGFEFDEDEYVKEEPEDPSEGGENTGDSDDAPEEYVDWGGSDIARVISTITDRTLELLDRHNSLFFINGDPNHPYLIETNPLFASLDGFLGSSYLIDRLGLTPNVTTKRLGDSYYETRLIRDAVIAATGTRFLDPDFDSDQDQFSWLMENAIASAESLELSVGISLKPEQVNALQHDIVWMEEQEVAGYRVLVPVLYLAPGSADLTREGSVISGNNVHLEADGIGNSGAIAARQNMTLQAGEQGVVNHQGALQSGGLMLVDSEGDIKNQSASIQGRDVVLQSQGSIINEVDAEFVQETREGDQYWRTEYGEASLVEATGNVTASAGENIRVTGSHIRAENVGMQSGGNILIESLAVREGFDGQHAAGDYQHSQVHQLASSIQATMNVMATAGNSIGITASNVSAGNNIGLSAIHGDILIRAAANEDYENYHYEDSEEEKQITNHTVNQVQSTLSAGGDMELDAGGDLIAIASYLQAGGDMSLAAAGDIALLAAQNSQYHLYESSKDGDFGAKSHKKDEIQNVTNVGTTLEAGGNLSVNSEGNQRYQAARLQSGGDISIVSGGHITFESVKDLYRETHERSQGDLAWNKMAGEGRVDETVLQSEIVAAGNLAIDAAEGMTIDLKDIDQHSVSQLIDGMVANNPDPAWLKEADANGEVDWQRVQEMHDSWEYESQSMGAASALVVAIVVTALTMGAGGAIAGTVTTAGTTTATVTSAVAGAMVTSASVTGTSALINNQGDIGAALGSLDHSETYQGLLVSGLTAGLMVGIDGLFNKWDFGKASTVGENGQAVTSDTVNNITKGFDLGTLDGAAGFTLHNAAQAGVSAGVSSSVFGTSFTDSLNANLESQGNNVLSALAFNQVGTWADHLTSDAGLNQDTFGYNLFVEGGMGRATMHALVGGAVTQVTSGDFASGAAGAGLNQLLSSPLDGFASSVGGTANYEPWRLAGAQLAGLSGALLVDGDVNDGAWIAKQADTYNRQLHREELKLIKDNLDDYYEERLKQDPSITREDALAELVMEALQEVDHEYDTNIKNNSLAANFLYRISAESDLRLVSTDGQTTMAFEASAADYFNPSAYMDELYYSGMGLYEGGLDDQNLVRRVLTDPQNAWALEGSGAGAYYNYQGTWEKANHYFADKQSEVNQIFFTSILGGGILKTFHVSSGLIMAGGVGSTGVGLARNGVPGAVAAASSYGQVVTGVSSCAYAISSCWVTAPVALDGVNDYYKAVLSPSNPALNRSSLYAIGSNFVFGDSKPGVVLDYATDALSLFSSPHRLLDYKNNDLISEVVGVSSGGVGLFSELTSGRLSVKGGDDE</sequence>
<dbReference type="Pfam" id="PF05860">
    <property type="entry name" value="TPS"/>
    <property type="match status" value="1"/>
</dbReference>
<proteinExistence type="predicted"/>
<feature type="domain" description="Filamentous haemagglutinin FhaB/tRNA nuclease CdiA-like TPS" evidence="2">
    <location>
        <begin position="55"/>
        <end position="175"/>
    </location>
</feature>
<feature type="compositionally biased region" description="Acidic residues" evidence="1">
    <location>
        <begin position="978"/>
        <end position="1012"/>
    </location>
</feature>
<dbReference type="InterPro" id="IPR011050">
    <property type="entry name" value="Pectin_lyase_fold/virulence"/>
</dbReference>
<dbReference type="Proteomes" id="UP000283734">
    <property type="component" value="Unassembled WGS sequence"/>
</dbReference>
<evidence type="ECO:0000259" key="2">
    <source>
        <dbReference type="SMART" id="SM00912"/>
    </source>
</evidence>
<dbReference type="InterPro" id="IPR008638">
    <property type="entry name" value="FhaB/CdiA-like_TPS"/>
</dbReference>
<dbReference type="InterPro" id="IPR010069">
    <property type="entry name" value="CdiA_FHA1_rpt"/>
</dbReference>
<dbReference type="Pfam" id="PF04830">
    <property type="entry name" value="DUF637"/>
    <property type="match status" value="1"/>
</dbReference>
<dbReference type="Gene3D" id="2.160.20.10">
    <property type="entry name" value="Single-stranded right-handed beta-helix, Pectin lyase-like"/>
    <property type="match status" value="1"/>
</dbReference>
<name>A0A418XVG7_9GAMM</name>
<dbReference type="SUPFAM" id="SSF51126">
    <property type="entry name" value="Pectin lyase-like"/>
    <property type="match status" value="1"/>
</dbReference>
<evidence type="ECO:0000313" key="4">
    <source>
        <dbReference type="Proteomes" id="UP000283734"/>
    </source>
</evidence>
<comment type="caution">
    <text evidence="3">The sequence shown here is derived from an EMBL/GenBank/DDBJ whole genome shotgun (WGS) entry which is preliminary data.</text>
</comment>
<dbReference type="InterPro" id="IPR025157">
    <property type="entry name" value="Hemagglutinin_rpt"/>
</dbReference>
<reference evidence="3 4" key="1">
    <citation type="submission" date="2018-09" db="EMBL/GenBank/DDBJ databases">
        <title>Alcanivorax profundi sp. nov., isolated from 1000 m-depth seawater of the Mariana Trench.</title>
        <authorList>
            <person name="Liu J."/>
        </authorList>
    </citation>
    <scope>NUCLEOTIDE SEQUENCE [LARGE SCALE GENOMIC DNA]</scope>
    <source>
        <strain evidence="3 4">MTEO17</strain>
    </source>
</reference>
<organism evidence="3 4">
    <name type="scientific">Alcanivorax profundi</name>
    <dbReference type="NCBI Taxonomy" id="2338368"/>
    <lineage>
        <taxon>Bacteria</taxon>
        <taxon>Pseudomonadati</taxon>
        <taxon>Pseudomonadota</taxon>
        <taxon>Gammaproteobacteria</taxon>
        <taxon>Oceanospirillales</taxon>
        <taxon>Alcanivoracaceae</taxon>
        <taxon>Alcanivorax</taxon>
    </lineage>
</organism>
<dbReference type="InterPro" id="IPR012334">
    <property type="entry name" value="Pectin_lyas_fold"/>
</dbReference>
<dbReference type="InterPro" id="IPR006915">
    <property type="entry name" value="DUF637_hemagglutn_put"/>
</dbReference>
<dbReference type="GO" id="GO:0003824">
    <property type="term" value="F:catalytic activity"/>
    <property type="evidence" value="ECO:0007669"/>
    <property type="project" value="UniProtKB-ARBA"/>
</dbReference>
<dbReference type="NCBIfam" id="TIGR01731">
    <property type="entry name" value="fil_hemag_20aa"/>
    <property type="match status" value="7"/>
</dbReference>
<keyword evidence="4" id="KW-1185">Reference proteome</keyword>
<dbReference type="NCBIfam" id="TIGR01901">
    <property type="entry name" value="adhes_NPXG"/>
    <property type="match status" value="1"/>
</dbReference>
<dbReference type="Pfam" id="PF13332">
    <property type="entry name" value="Fil_haemagg_2"/>
    <property type="match status" value="2"/>
</dbReference>
<feature type="compositionally biased region" description="Basic and acidic residues" evidence="1">
    <location>
        <begin position="968"/>
        <end position="977"/>
    </location>
</feature>
<protein>
    <submittedName>
        <fullName evidence="3">Filamentous hemagglutinin N-terminal domain-containing protein</fullName>
    </submittedName>
</protein>
<dbReference type="EMBL" id="QYYA01000004">
    <property type="protein sequence ID" value="RJG16732.1"/>
    <property type="molecule type" value="Genomic_DNA"/>
</dbReference>